<feature type="transmembrane region" description="Helical" evidence="1">
    <location>
        <begin position="123"/>
        <end position="141"/>
    </location>
</feature>
<reference evidence="2 3" key="1">
    <citation type="submission" date="2015-09" db="EMBL/GenBank/DDBJ databases">
        <title>Sorangium comparison.</title>
        <authorList>
            <person name="Zaburannyi N."/>
            <person name="Bunk B."/>
            <person name="Overmann J."/>
            <person name="Mueller R."/>
        </authorList>
    </citation>
    <scope>NUCLEOTIDE SEQUENCE [LARGE SCALE GENOMIC DNA]</scope>
    <source>
        <strain evidence="2 3">So ce836</strain>
    </source>
</reference>
<dbReference type="PANTHER" id="PTHR30199:SF0">
    <property type="entry name" value="INNER MEMBRANE PROTEIN YDCO"/>
    <property type="match status" value="1"/>
</dbReference>
<feature type="transmembrane region" description="Helical" evidence="1">
    <location>
        <begin position="73"/>
        <end position="91"/>
    </location>
</feature>
<dbReference type="PANTHER" id="PTHR30199">
    <property type="entry name" value="MFS FAMILY TRANSPORTER, PREDICTED SUBSTRATE BENZOATE"/>
    <property type="match status" value="1"/>
</dbReference>
<feature type="transmembrane region" description="Helical" evidence="1">
    <location>
        <begin position="171"/>
        <end position="189"/>
    </location>
</feature>
<keyword evidence="1" id="KW-1133">Transmembrane helix</keyword>
<evidence type="ECO:0000313" key="2">
    <source>
        <dbReference type="EMBL" id="AUX34634.1"/>
    </source>
</evidence>
<dbReference type="EMBL" id="CP012672">
    <property type="protein sequence ID" value="AUX34634.1"/>
    <property type="molecule type" value="Genomic_DNA"/>
</dbReference>
<feature type="transmembrane region" description="Helical" evidence="1">
    <location>
        <begin position="259"/>
        <end position="279"/>
    </location>
</feature>
<dbReference type="AlphaFoldDB" id="A0A4P2QW16"/>
<dbReference type="NCBIfam" id="TIGR00843">
    <property type="entry name" value="benE"/>
    <property type="match status" value="1"/>
</dbReference>
<name>A0A4P2QW16_SORCE</name>
<protein>
    <submittedName>
        <fullName evidence="2">Benzoate transporter</fullName>
    </submittedName>
</protein>
<proteinExistence type="predicted"/>
<dbReference type="InterPro" id="IPR004711">
    <property type="entry name" value="Benzoate_Transporter"/>
</dbReference>
<feature type="transmembrane region" description="Helical" evidence="1">
    <location>
        <begin position="291"/>
        <end position="316"/>
    </location>
</feature>
<feature type="transmembrane region" description="Helical" evidence="1">
    <location>
        <begin position="12"/>
        <end position="36"/>
    </location>
</feature>
<keyword evidence="1" id="KW-0812">Transmembrane</keyword>
<accession>A0A4P2QW16</accession>
<organism evidence="2 3">
    <name type="scientific">Sorangium cellulosum</name>
    <name type="common">Polyangium cellulosum</name>
    <dbReference type="NCBI Taxonomy" id="56"/>
    <lineage>
        <taxon>Bacteria</taxon>
        <taxon>Pseudomonadati</taxon>
        <taxon>Myxococcota</taxon>
        <taxon>Polyangia</taxon>
        <taxon>Polyangiales</taxon>
        <taxon>Polyangiaceae</taxon>
        <taxon>Sorangium</taxon>
    </lineage>
</organism>
<feature type="transmembrane region" description="Helical" evidence="1">
    <location>
        <begin position="97"/>
        <end position="116"/>
    </location>
</feature>
<evidence type="ECO:0000313" key="3">
    <source>
        <dbReference type="Proteomes" id="UP000295497"/>
    </source>
</evidence>
<evidence type="ECO:0000256" key="1">
    <source>
        <dbReference type="SAM" id="Phobius"/>
    </source>
</evidence>
<feature type="transmembrane region" description="Helical" evidence="1">
    <location>
        <begin position="48"/>
        <end position="66"/>
    </location>
</feature>
<dbReference type="GO" id="GO:0005886">
    <property type="term" value="C:plasma membrane"/>
    <property type="evidence" value="ECO:0007669"/>
    <property type="project" value="TreeGrafter"/>
</dbReference>
<sequence>MPRTVTSSIPLSVVVAGFITVLVGFTSAAAIVFQAASAAGATPAELSSWMGALGLGMGVTCIGLSLRYRAPVVTAWSTPGAALLVTSLAGVSMAEAIGAFVLSAALITICGLTGWFERVIDRIPLPIASAMLAGVLVRFGMDVFTAMKTRFLLVFSMFFAYLLCKRLWPRYAVIVVLFLGVGVSWWQGLLRIESSQLTLTTPTFVMPTFSWPVLISVGIPLFVVTMASQNLPGVVVIRGSGYATPVSPLITWTGVTTLLLAPFGCFALNLAAITAAICMGKEAHEDPAKRYLASVAAGVFYLLVGVFGGAVGMLFTAFPRELVLAVAGLALLGTIASGLSGAMRDERAREPALVTFLVTASGVSLFGIGAAFWGLVTGVFALAVLNWFQRAAPAQAIAARADTALSEAPRDALDRS</sequence>
<feature type="transmembrane region" description="Helical" evidence="1">
    <location>
        <begin position="322"/>
        <end position="340"/>
    </location>
</feature>
<dbReference type="Pfam" id="PF03594">
    <property type="entry name" value="BenE"/>
    <property type="match status" value="1"/>
</dbReference>
<feature type="transmembrane region" description="Helical" evidence="1">
    <location>
        <begin position="209"/>
        <end position="228"/>
    </location>
</feature>
<gene>
    <name evidence="2" type="ORF">SOCE836_068100</name>
</gene>
<dbReference type="GO" id="GO:0042925">
    <property type="term" value="F:benzoate transmembrane transporter activity"/>
    <property type="evidence" value="ECO:0007669"/>
    <property type="project" value="InterPro"/>
</dbReference>
<feature type="transmembrane region" description="Helical" evidence="1">
    <location>
        <begin position="352"/>
        <end position="385"/>
    </location>
</feature>
<dbReference type="Proteomes" id="UP000295497">
    <property type="component" value="Chromosome"/>
</dbReference>
<dbReference type="RefSeq" id="WP_129577814.1">
    <property type="nucleotide sequence ID" value="NZ_CP012672.1"/>
</dbReference>
<keyword evidence="1" id="KW-0472">Membrane</keyword>